<evidence type="ECO:0000256" key="1">
    <source>
        <dbReference type="SAM" id="MobiDB-lite"/>
    </source>
</evidence>
<proteinExistence type="predicted"/>
<accession>A0A2U8UTU5</accession>
<dbReference type="KEGG" id="vg:64472540"/>
<evidence type="ECO:0000313" key="3">
    <source>
        <dbReference type="Proteomes" id="UP000246847"/>
    </source>
</evidence>
<evidence type="ECO:0000313" key="2">
    <source>
        <dbReference type="EMBL" id="AWN07558.1"/>
    </source>
</evidence>
<feature type="region of interest" description="Disordered" evidence="1">
    <location>
        <begin position="1"/>
        <end position="32"/>
    </location>
</feature>
<gene>
    <name evidence="2" type="primary">40</name>
    <name evidence="2" type="ORF">SEA_GOBY_40</name>
</gene>
<sequence length="120" mass="13011">MSEQNETTETKTTTRKRAPRKAPAPKPQPTGYQSELLALIDQVNEQALRDIADQNRAHYAIRADIWSEHGAKVGGSLSASLMTHASRALAQHDPSKLRASLLNLAAVALAKVEEIDGVSK</sequence>
<reference evidence="2 3" key="1">
    <citation type="submission" date="2018-04" db="EMBL/GenBank/DDBJ databases">
        <authorList>
            <person name="Alzaid H.Y."/>
            <person name="Swapan B."/>
            <person name="Kim T."/>
            <person name="Hughes L.E."/>
            <person name="Garlena R.A."/>
            <person name="Russell D.A."/>
            <person name="Pope W.H."/>
            <person name="Jacobs-Sera D."/>
            <person name="Hendrix R.W."/>
            <person name="Hatfull G.F."/>
        </authorList>
    </citation>
    <scope>NUCLEOTIDE SEQUENCE [LARGE SCALE GENOMIC DNA]</scope>
</reference>
<name>A0A2U8UTU5_9CAUD</name>
<dbReference type="GeneID" id="64472540"/>
<dbReference type="EMBL" id="MH171097">
    <property type="protein sequence ID" value="AWN07558.1"/>
    <property type="molecule type" value="Genomic_DNA"/>
</dbReference>
<dbReference type="RefSeq" id="YP_010056593.1">
    <property type="nucleotide sequence ID" value="NC_054680.1"/>
</dbReference>
<dbReference type="Proteomes" id="UP000246847">
    <property type="component" value="Segment"/>
</dbReference>
<organism evidence="2 3">
    <name type="scientific">Streptomyces phage Goby</name>
    <dbReference type="NCBI Taxonomy" id="2182319"/>
    <lineage>
        <taxon>Viruses</taxon>
        <taxon>Duplodnaviria</taxon>
        <taxon>Heunggongvirae</taxon>
        <taxon>Uroviricota</taxon>
        <taxon>Caudoviricetes</taxon>
        <taxon>Arquatrovirinae</taxon>
        <taxon>Likavirus</taxon>
        <taxon>Likavirus goby</taxon>
    </lineage>
</organism>
<keyword evidence="3" id="KW-1185">Reference proteome</keyword>
<protein>
    <submittedName>
        <fullName evidence="2">Uncharacterized protein</fullName>
    </submittedName>
</protein>